<evidence type="ECO:0000313" key="1">
    <source>
        <dbReference type="EMBL" id="KAK3690204.1"/>
    </source>
</evidence>
<keyword evidence="2" id="KW-1185">Reference proteome</keyword>
<sequence length="311" mass="35124">MSPSGPREDIFPDWILSARSNVHIVRDRASFIEYTPFNTFATNVAGARSAAAIAVGTVEIQVKRAAKKRGPRSHRVLRLHNGLHVPDAVCNVVGGTVTGEDFSVELGARNEGSDARIRNGSDYVRLAYFVKNQYSLLELRLSNPPVGPRLGLSRLDMEPSGVYNIHVIWPVSERRRFEAFKEGLNHRVYCANNIPSSQPYTAEEKLWLKKHYGGDFKFLQVYGLSIYKDEDCEEGRAIARALMRGDESDEDVPGFPFTHDELVFTEKRWGDMANFMTWLRLARYNKDDCETAKTVVGVLMAVADRKRARRA</sequence>
<protein>
    <submittedName>
        <fullName evidence="1">Uncharacterized protein</fullName>
    </submittedName>
</protein>
<reference evidence="1" key="2">
    <citation type="submission" date="2023-06" db="EMBL/GenBank/DDBJ databases">
        <authorList>
            <consortium name="Lawrence Berkeley National Laboratory"/>
            <person name="Haridas S."/>
            <person name="Hensen N."/>
            <person name="Bonometti L."/>
            <person name="Westerberg I."/>
            <person name="Brannstrom I.O."/>
            <person name="Guillou S."/>
            <person name="Cros-Aarteil S."/>
            <person name="Calhoun S."/>
            <person name="Kuo A."/>
            <person name="Mondo S."/>
            <person name="Pangilinan J."/>
            <person name="Riley R."/>
            <person name="Labutti K."/>
            <person name="Andreopoulos B."/>
            <person name="Lipzen A."/>
            <person name="Chen C."/>
            <person name="Yanf M."/>
            <person name="Daum C."/>
            <person name="Ng V."/>
            <person name="Clum A."/>
            <person name="Steindorff A."/>
            <person name="Ohm R."/>
            <person name="Martin F."/>
            <person name="Silar P."/>
            <person name="Natvig D."/>
            <person name="Lalanne C."/>
            <person name="Gautier V."/>
            <person name="Ament-Velasquez S.L."/>
            <person name="Kruys A."/>
            <person name="Hutchinson M.I."/>
            <person name="Powell A.J."/>
            <person name="Barry K."/>
            <person name="Miller A.N."/>
            <person name="Grigoriev I.V."/>
            <person name="Debuchy R."/>
            <person name="Gladieux P."/>
            <person name="Thoren M.H."/>
            <person name="Johannesson H."/>
        </authorList>
    </citation>
    <scope>NUCLEOTIDE SEQUENCE</scope>
    <source>
        <strain evidence="1">CBS 314.62</strain>
    </source>
</reference>
<dbReference type="PANTHER" id="PTHR40628:SF1">
    <property type="entry name" value="CHROMO DOMAIN-CONTAINING PROTEIN"/>
    <property type="match status" value="1"/>
</dbReference>
<dbReference type="AlphaFoldDB" id="A0AAE0XCN0"/>
<reference evidence="1" key="1">
    <citation type="journal article" date="2023" name="Mol. Phylogenet. Evol.">
        <title>Genome-scale phylogeny and comparative genomics of the fungal order Sordariales.</title>
        <authorList>
            <person name="Hensen N."/>
            <person name="Bonometti L."/>
            <person name="Westerberg I."/>
            <person name="Brannstrom I.O."/>
            <person name="Guillou S."/>
            <person name="Cros-Aarteil S."/>
            <person name="Calhoun S."/>
            <person name="Haridas S."/>
            <person name="Kuo A."/>
            <person name="Mondo S."/>
            <person name="Pangilinan J."/>
            <person name="Riley R."/>
            <person name="LaButti K."/>
            <person name="Andreopoulos B."/>
            <person name="Lipzen A."/>
            <person name="Chen C."/>
            <person name="Yan M."/>
            <person name="Daum C."/>
            <person name="Ng V."/>
            <person name="Clum A."/>
            <person name="Steindorff A."/>
            <person name="Ohm R.A."/>
            <person name="Martin F."/>
            <person name="Silar P."/>
            <person name="Natvig D.O."/>
            <person name="Lalanne C."/>
            <person name="Gautier V."/>
            <person name="Ament-Velasquez S.L."/>
            <person name="Kruys A."/>
            <person name="Hutchinson M.I."/>
            <person name="Powell A.J."/>
            <person name="Barry K."/>
            <person name="Miller A.N."/>
            <person name="Grigoriev I.V."/>
            <person name="Debuchy R."/>
            <person name="Gladieux P."/>
            <person name="Hiltunen Thoren M."/>
            <person name="Johannesson H."/>
        </authorList>
    </citation>
    <scope>NUCLEOTIDE SEQUENCE</scope>
    <source>
        <strain evidence="1">CBS 314.62</strain>
    </source>
</reference>
<dbReference type="EMBL" id="JAULSO010000002">
    <property type="protein sequence ID" value="KAK3690204.1"/>
    <property type="molecule type" value="Genomic_DNA"/>
</dbReference>
<organism evidence="1 2">
    <name type="scientific">Podospora appendiculata</name>
    <dbReference type="NCBI Taxonomy" id="314037"/>
    <lineage>
        <taxon>Eukaryota</taxon>
        <taxon>Fungi</taxon>
        <taxon>Dikarya</taxon>
        <taxon>Ascomycota</taxon>
        <taxon>Pezizomycotina</taxon>
        <taxon>Sordariomycetes</taxon>
        <taxon>Sordariomycetidae</taxon>
        <taxon>Sordariales</taxon>
        <taxon>Podosporaceae</taxon>
        <taxon>Podospora</taxon>
    </lineage>
</organism>
<comment type="caution">
    <text evidence="1">The sequence shown here is derived from an EMBL/GenBank/DDBJ whole genome shotgun (WGS) entry which is preliminary data.</text>
</comment>
<dbReference type="PANTHER" id="PTHR40628">
    <property type="entry name" value="CHROMO DOMAIN-CONTAINING PROTEIN"/>
    <property type="match status" value="1"/>
</dbReference>
<accession>A0AAE0XCN0</accession>
<dbReference type="Proteomes" id="UP001270362">
    <property type="component" value="Unassembled WGS sequence"/>
</dbReference>
<evidence type="ECO:0000313" key="2">
    <source>
        <dbReference type="Proteomes" id="UP001270362"/>
    </source>
</evidence>
<proteinExistence type="predicted"/>
<gene>
    <name evidence="1" type="ORF">B0T22DRAFT_190028</name>
</gene>
<name>A0AAE0XCN0_9PEZI</name>